<reference evidence="1 2" key="1">
    <citation type="submission" date="2020-01" db="EMBL/GenBank/DDBJ databases">
        <title>Draft Genome Sequence of Vibrio sp. strain OCN044, Isolated from a Healthy Coral at Palmyra Atoll.</title>
        <authorList>
            <person name="Videau P."/>
            <person name="Loughran R."/>
            <person name="Esquivel A."/>
            <person name="Deadmond M."/>
            <person name="Paddock B.E."/>
            <person name="Saw J.H."/>
            <person name="Ushijima B."/>
        </authorList>
    </citation>
    <scope>NUCLEOTIDE SEQUENCE [LARGE SCALE GENOMIC DNA]</scope>
    <source>
        <strain evidence="1 2">OCN044</strain>
    </source>
</reference>
<comment type="caution">
    <text evidence="1">The sequence shown here is derived from an EMBL/GenBank/DDBJ whole genome shotgun (WGS) entry which is preliminary data.</text>
</comment>
<evidence type="ECO:0000313" key="2">
    <source>
        <dbReference type="Proteomes" id="UP000478571"/>
    </source>
</evidence>
<dbReference type="AlphaFoldDB" id="A0A6L8M0H9"/>
<proteinExistence type="predicted"/>
<protein>
    <submittedName>
        <fullName evidence="1">Uncharacterized protein</fullName>
    </submittedName>
</protein>
<dbReference type="RefSeq" id="WP_160933125.1">
    <property type="nucleotide sequence ID" value="NZ_WWEU01000017.1"/>
</dbReference>
<name>A0A6L8M0H9_9VIBR</name>
<organism evidence="1 2">
    <name type="scientific">Vibrio tetraodonis subsp. pristinus</name>
    <dbReference type="NCBI Taxonomy" id="2695891"/>
    <lineage>
        <taxon>Bacteria</taxon>
        <taxon>Pseudomonadati</taxon>
        <taxon>Pseudomonadota</taxon>
        <taxon>Gammaproteobacteria</taxon>
        <taxon>Vibrionales</taxon>
        <taxon>Vibrionaceae</taxon>
        <taxon>Vibrio</taxon>
    </lineage>
</organism>
<gene>
    <name evidence="1" type="ORF">GTG28_20605</name>
</gene>
<accession>A0A6L8M0H9</accession>
<sequence>MSEFTVEQLISAIRNADDLSDLKRMVGASEKEWGESSKRLAEIDRIGKKYGYDTDAMPWPDAERYKSLTAEQDAFESQYA</sequence>
<keyword evidence="2" id="KW-1185">Reference proteome</keyword>
<evidence type="ECO:0000313" key="1">
    <source>
        <dbReference type="EMBL" id="MYM61605.1"/>
    </source>
</evidence>
<dbReference type="EMBL" id="WWEU01000017">
    <property type="protein sequence ID" value="MYM61605.1"/>
    <property type="molecule type" value="Genomic_DNA"/>
</dbReference>
<dbReference type="Proteomes" id="UP000478571">
    <property type="component" value="Unassembled WGS sequence"/>
</dbReference>